<keyword evidence="4" id="KW-1185">Reference proteome</keyword>
<dbReference type="InterPro" id="IPR002641">
    <property type="entry name" value="PNPLA_dom"/>
</dbReference>
<dbReference type="Proteomes" id="UP000249619">
    <property type="component" value="Unassembled WGS sequence"/>
</dbReference>
<reference evidence="4" key="1">
    <citation type="submission" date="2018-05" db="EMBL/GenBank/DDBJ databases">
        <title>Draft genome sequence of Stemphylium lycopersici strain CIDEFI 213.</title>
        <authorList>
            <person name="Medina R."/>
            <person name="Franco M.E.E."/>
            <person name="Lucentini C.G."/>
            <person name="Saparrat M.C.N."/>
            <person name="Balatti P.A."/>
        </authorList>
    </citation>
    <scope>NUCLEOTIDE SEQUENCE [LARGE SCALE GENOMIC DNA]</scope>
    <source>
        <strain evidence="4">CIDEFI 213</strain>
    </source>
</reference>
<dbReference type="Pfam" id="PF01734">
    <property type="entry name" value="Patatin"/>
    <property type="match status" value="1"/>
</dbReference>
<feature type="domain" description="PNPLA" evidence="2">
    <location>
        <begin position="5"/>
        <end position="182"/>
    </location>
</feature>
<dbReference type="Gene3D" id="3.40.1090.10">
    <property type="entry name" value="Cytosolic phospholipase A2 catalytic domain"/>
    <property type="match status" value="1"/>
</dbReference>
<evidence type="ECO:0000256" key="1">
    <source>
        <dbReference type="ARBA" id="ARBA00023098"/>
    </source>
</evidence>
<gene>
    <name evidence="3" type="ORF">DDE83_008929</name>
</gene>
<dbReference type="STRING" id="183478.A0A364MRU0"/>
<protein>
    <submittedName>
        <fullName evidence="3">Patatin-like phospholipase</fullName>
    </submittedName>
</protein>
<keyword evidence="1" id="KW-0443">Lipid metabolism</keyword>
<comment type="caution">
    <text evidence="3">The sequence shown here is derived from an EMBL/GenBank/DDBJ whole genome shotgun (WGS) entry which is preliminary data.</text>
</comment>
<organism evidence="3 4">
    <name type="scientific">Stemphylium lycopersici</name>
    <name type="common">Tomato gray leaf spot disease fungus</name>
    <name type="synonym">Thyrospora lycopersici</name>
    <dbReference type="NCBI Taxonomy" id="183478"/>
    <lineage>
        <taxon>Eukaryota</taxon>
        <taxon>Fungi</taxon>
        <taxon>Dikarya</taxon>
        <taxon>Ascomycota</taxon>
        <taxon>Pezizomycotina</taxon>
        <taxon>Dothideomycetes</taxon>
        <taxon>Pleosporomycetidae</taxon>
        <taxon>Pleosporales</taxon>
        <taxon>Pleosporineae</taxon>
        <taxon>Pleosporaceae</taxon>
        <taxon>Stemphylium</taxon>
    </lineage>
</organism>
<dbReference type="PANTHER" id="PTHR24185:SF8">
    <property type="entry name" value="PNPLA DOMAIN-CONTAINING PROTEIN"/>
    <property type="match status" value="1"/>
</dbReference>
<evidence type="ECO:0000313" key="4">
    <source>
        <dbReference type="Proteomes" id="UP000249619"/>
    </source>
</evidence>
<dbReference type="InterPro" id="IPR016035">
    <property type="entry name" value="Acyl_Trfase/lysoPLipase"/>
</dbReference>
<dbReference type="GO" id="GO:0016020">
    <property type="term" value="C:membrane"/>
    <property type="evidence" value="ECO:0007669"/>
    <property type="project" value="TreeGrafter"/>
</dbReference>
<dbReference type="GO" id="GO:0019369">
    <property type="term" value="P:arachidonate metabolic process"/>
    <property type="evidence" value="ECO:0007669"/>
    <property type="project" value="TreeGrafter"/>
</dbReference>
<proteinExistence type="predicted"/>
<name>A0A364MRU0_STELY</name>
<dbReference type="GO" id="GO:0047499">
    <property type="term" value="F:calcium-independent phospholipase A2 activity"/>
    <property type="evidence" value="ECO:0007669"/>
    <property type="project" value="TreeGrafter"/>
</dbReference>
<dbReference type="EMBL" id="QGDH01000277">
    <property type="protein sequence ID" value="RAR01324.1"/>
    <property type="molecule type" value="Genomic_DNA"/>
</dbReference>
<evidence type="ECO:0000313" key="3">
    <source>
        <dbReference type="EMBL" id="RAR01324.1"/>
    </source>
</evidence>
<accession>A0A364MRU0</accession>
<sequence>MPIQEHFDLAYGTSSGAMVILALYSLGMRAEETFTLFSQLSKRIFRGRSQLGLGLAATAYALITSCRNGRFPASDIDDALTEIFDEATMLDSQYMSSIGARIGLPVVDANTLDTCLVTSYNGAAPTYDHDTCTKISTYRVLRSEDAGSKLRIKDAYFTPHKMPGHGTFMDGGLSDNNPCMLAVQELQKMAPGLSRADHFVSIGTGISTTKEVAKADVYPSLLFGNSSLQQTVRHYWSENFDGDKKFAIMRQILAASSPGGCAGVDEWLHRFNLPVDGELPDLADTSAMGSLAEKARSYFTVSPAVRALADAALALSFYFELRPGRMPMYERGSYICYGLIRCRIPGTSPAFSKLMQKLDDLDATFQIQKQLCASRDTMSTWLDRHGNFGKPVCVRVPSLNEEVDVRLRLHGDRVLPISASPLTFKGLIDLQMLEWSALIDLHVTTSVTGKRRRDDSPLQTAKRCCLETT</sequence>
<dbReference type="SUPFAM" id="SSF52151">
    <property type="entry name" value="FabD/lysophospholipase-like"/>
    <property type="match status" value="1"/>
</dbReference>
<dbReference type="PANTHER" id="PTHR24185">
    <property type="entry name" value="CALCIUM-INDEPENDENT PHOSPHOLIPASE A2-GAMMA"/>
    <property type="match status" value="1"/>
</dbReference>
<dbReference type="AlphaFoldDB" id="A0A364MRU0"/>
<evidence type="ECO:0000259" key="2">
    <source>
        <dbReference type="Pfam" id="PF01734"/>
    </source>
</evidence>
<dbReference type="GO" id="GO:0046486">
    <property type="term" value="P:glycerolipid metabolic process"/>
    <property type="evidence" value="ECO:0007669"/>
    <property type="project" value="UniProtKB-ARBA"/>
</dbReference>
<dbReference type="OrthoDB" id="194358at2759"/>